<keyword evidence="3" id="KW-1185">Reference proteome</keyword>
<comment type="caution">
    <text evidence="2">The sequence shown here is derived from an EMBL/GenBank/DDBJ whole genome shotgun (WGS) entry which is preliminary data.</text>
</comment>
<gene>
    <name evidence="2" type="ORF">FFLO_05225</name>
</gene>
<name>A0A8K0JJH1_9TREE</name>
<feature type="compositionally biased region" description="Polar residues" evidence="1">
    <location>
        <begin position="354"/>
        <end position="370"/>
    </location>
</feature>
<feature type="region of interest" description="Disordered" evidence="1">
    <location>
        <begin position="354"/>
        <end position="375"/>
    </location>
</feature>
<evidence type="ECO:0000313" key="2">
    <source>
        <dbReference type="EMBL" id="KAG7530177.1"/>
    </source>
</evidence>
<reference evidence="2" key="1">
    <citation type="submission" date="2020-04" db="EMBL/GenBank/DDBJ databases">
        <title>Analysis of mating type loci in Filobasidium floriforme.</title>
        <authorList>
            <person name="Nowrousian M."/>
        </authorList>
    </citation>
    <scope>NUCLEOTIDE SEQUENCE</scope>
    <source>
        <strain evidence="2">CBS 6242</strain>
    </source>
</reference>
<feature type="compositionally biased region" description="Basic and acidic residues" evidence="1">
    <location>
        <begin position="199"/>
        <end position="211"/>
    </location>
</feature>
<accession>A0A8K0JJH1</accession>
<sequence length="416" mass="45047">MSDISTLGSALNSFVSDIWKSVPPRLSIEEMRDKINSVPCTICAAMSVPEASLNTDIITVTTTESPAQQPDPGREQEPSLSHKQLLETLDKIPKTIPKGMKWGDLGWYLIAAEACVFAVGYAYSTLTGRSLIVTWTGELPPSQLKPGDAESLTPHVELEVCKEREWLAVSHFVKGEWVRKTYHVAANLVHTPTSPVAHDSLDNHELPERSHSGASSDADLSELLVLTPPGSDTSGDDPAATNPSMATILMCKLKWFRNQMVFHVSPSIYNATLVFVPISPHTPLHSQRRQSLIIMLGIDKASCLAYSASNLGPTILPDYSATASPLTGISSLRFSGLCQTWPGSHDAKLVEVKTTPSGAGQSVSPTSVETSGEDKDCQELWPAEIQKIVRDILSVPSFPTDGDENNSCFLETAIDL</sequence>
<organism evidence="2 3">
    <name type="scientific">Filobasidium floriforme</name>
    <dbReference type="NCBI Taxonomy" id="5210"/>
    <lineage>
        <taxon>Eukaryota</taxon>
        <taxon>Fungi</taxon>
        <taxon>Dikarya</taxon>
        <taxon>Basidiomycota</taxon>
        <taxon>Agaricomycotina</taxon>
        <taxon>Tremellomycetes</taxon>
        <taxon>Filobasidiales</taxon>
        <taxon>Filobasidiaceae</taxon>
        <taxon>Filobasidium</taxon>
    </lineage>
</organism>
<evidence type="ECO:0000313" key="3">
    <source>
        <dbReference type="Proteomes" id="UP000812966"/>
    </source>
</evidence>
<evidence type="ECO:0000256" key="1">
    <source>
        <dbReference type="SAM" id="MobiDB-lite"/>
    </source>
</evidence>
<dbReference type="AlphaFoldDB" id="A0A8K0JJH1"/>
<dbReference type="EMBL" id="JABELV010000126">
    <property type="protein sequence ID" value="KAG7530177.1"/>
    <property type="molecule type" value="Genomic_DNA"/>
</dbReference>
<protein>
    <submittedName>
        <fullName evidence="2">Uncharacterized protein</fullName>
    </submittedName>
</protein>
<feature type="region of interest" description="Disordered" evidence="1">
    <location>
        <begin position="195"/>
        <end position="217"/>
    </location>
</feature>
<proteinExistence type="predicted"/>
<dbReference type="Proteomes" id="UP000812966">
    <property type="component" value="Unassembled WGS sequence"/>
</dbReference>